<accession>A0A8D0GDN9</accession>
<keyword evidence="6" id="KW-0539">Nucleus</keyword>
<evidence type="ECO:0000256" key="3">
    <source>
        <dbReference type="ARBA" id="ARBA00007321"/>
    </source>
</evidence>
<dbReference type="GO" id="GO:0031511">
    <property type="term" value="C:Mis6-Sim4 complex"/>
    <property type="evidence" value="ECO:0007669"/>
    <property type="project" value="TreeGrafter"/>
</dbReference>
<dbReference type="CDD" id="cd23836">
    <property type="entry name" value="DRWD-C_CENP-O"/>
    <property type="match status" value="1"/>
</dbReference>
<evidence type="ECO:0000256" key="4">
    <source>
        <dbReference type="ARBA" id="ARBA00016395"/>
    </source>
</evidence>
<evidence type="ECO:0000256" key="7">
    <source>
        <dbReference type="ARBA" id="ARBA00023328"/>
    </source>
</evidence>
<dbReference type="Proteomes" id="UP000694392">
    <property type="component" value="Unplaced"/>
</dbReference>
<dbReference type="InterPro" id="IPR018464">
    <property type="entry name" value="CENP-O"/>
</dbReference>
<comment type="subcellular location">
    <subcellularLocation>
        <location evidence="2">Chromosome</location>
        <location evidence="2">Centromere</location>
    </subcellularLocation>
    <subcellularLocation>
        <location evidence="1">Nucleus</location>
    </subcellularLocation>
</comment>
<keyword evidence="7" id="KW-0137">Centromere</keyword>
<evidence type="ECO:0000256" key="5">
    <source>
        <dbReference type="ARBA" id="ARBA00022454"/>
    </source>
</evidence>
<feature type="coiled-coil region" evidence="8">
    <location>
        <begin position="16"/>
        <end position="60"/>
    </location>
</feature>
<dbReference type="PANTHER" id="PTHR14582">
    <property type="entry name" value="INNER KINETOCHORE SUBUNIT MAL2"/>
    <property type="match status" value="1"/>
</dbReference>
<dbReference type="Pfam" id="PF09496">
    <property type="entry name" value="CENP-O"/>
    <property type="match status" value="1"/>
</dbReference>
<evidence type="ECO:0000313" key="9">
    <source>
        <dbReference type="Ensembl" id="ENSSPUP00000003760.1"/>
    </source>
</evidence>
<dbReference type="CDD" id="cd23835">
    <property type="entry name" value="DRWD-N_CENP-O"/>
    <property type="match status" value="1"/>
</dbReference>
<reference evidence="9" key="2">
    <citation type="submission" date="2025-09" db="UniProtKB">
        <authorList>
            <consortium name="Ensembl"/>
        </authorList>
    </citation>
    <scope>IDENTIFICATION</scope>
</reference>
<dbReference type="GeneTree" id="ENSGT00390000016702"/>
<organism evidence="9 10">
    <name type="scientific">Sphenodon punctatus</name>
    <name type="common">Tuatara</name>
    <name type="synonym">Hatteria punctata</name>
    <dbReference type="NCBI Taxonomy" id="8508"/>
    <lineage>
        <taxon>Eukaryota</taxon>
        <taxon>Metazoa</taxon>
        <taxon>Chordata</taxon>
        <taxon>Craniata</taxon>
        <taxon>Vertebrata</taxon>
        <taxon>Euteleostomi</taxon>
        <taxon>Lepidosauria</taxon>
        <taxon>Sphenodontia</taxon>
        <taxon>Sphenodontidae</taxon>
        <taxon>Sphenodon</taxon>
    </lineage>
</organism>
<name>A0A8D0GDN9_SPHPU</name>
<dbReference type="PANTHER" id="PTHR14582:SF1">
    <property type="entry name" value="CENTROMERE PROTEIN O"/>
    <property type="match status" value="1"/>
</dbReference>
<proteinExistence type="inferred from homology"/>
<keyword evidence="10" id="KW-1185">Reference proteome</keyword>
<protein>
    <recommendedName>
        <fullName evidence="4">Centromere protein O</fullName>
    </recommendedName>
</protein>
<comment type="similarity">
    <text evidence="3">Belongs to the CENP-O/MCM21 family.</text>
</comment>
<dbReference type="GO" id="GO:0016604">
    <property type="term" value="C:nuclear body"/>
    <property type="evidence" value="ECO:0007669"/>
    <property type="project" value="Ensembl"/>
</dbReference>
<dbReference type="Ensembl" id="ENSSPUT00000003996.1">
    <property type="protein sequence ID" value="ENSSPUP00000003760.1"/>
    <property type="gene ID" value="ENSSPUG00000002890.1"/>
</dbReference>
<evidence type="ECO:0000256" key="8">
    <source>
        <dbReference type="SAM" id="Coils"/>
    </source>
</evidence>
<dbReference type="AlphaFoldDB" id="A0A8D0GDN9"/>
<evidence type="ECO:0000256" key="6">
    <source>
        <dbReference type="ARBA" id="ARBA00023242"/>
    </source>
</evidence>
<keyword evidence="8" id="KW-0175">Coiled coil</keyword>
<dbReference type="OMA" id="MEWANDG"/>
<evidence type="ECO:0000313" key="10">
    <source>
        <dbReference type="Proteomes" id="UP000694392"/>
    </source>
</evidence>
<keyword evidence="5" id="KW-0158">Chromosome</keyword>
<sequence length="295" mass="33134">MEETAAHLRDGVLSHLEKLEAHVRELALKQEEAQRNQETVARLQAKVRELRLQRDELKTKVNLQCSGPLQLLGEEEATSSRVEPVQVAETSTQAVLEWKLENVMGMLQAFRLTGISGKLTNQGVCICLSTAYEGTYLDSYYLDLLLQQPVRIQRHSIPVFIPLEQIAKKYLQADIKCFLSVLLDHLNAYAGRKYQTEQLQEHFAAFLEGTVQKNSLYNLLTFSYSLDVDSTTFPFTAKLLYGDPACCHPTEVVVTCKGDASVEERGAHSAAFSKMPLHEAFVSLRSSADRLEKSV</sequence>
<reference evidence="9" key="1">
    <citation type="submission" date="2025-08" db="UniProtKB">
        <authorList>
            <consortium name="Ensembl"/>
        </authorList>
    </citation>
    <scope>IDENTIFICATION</scope>
</reference>
<evidence type="ECO:0000256" key="1">
    <source>
        <dbReference type="ARBA" id="ARBA00004123"/>
    </source>
</evidence>
<evidence type="ECO:0000256" key="2">
    <source>
        <dbReference type="ARBA" id="ARBA00004584"/>
    </source>
</evidence>
<gene>
    <name evidence="9" type="primary">CENPO</name>
</gene>